<dbReference type="Pfam" id="PF01728">
    <property type="entry name" value="FtsJ"/>
    <property type="match status" value="1"/>
</dbReference>
<keyword evidence="1" id="KW-0539">Nucleus</keyword>
<dbReference type="InterPro" id="IPR050851">
    <property type="entry name" value="mRNA_Cap_2O-Ribose_MeTrfase"/>
</dbReference>
<dbReference type="FunFam" id="3.40.50.12760:FF:000004">
    <property type="entry name" value="FtsJ-like methyltransferase"/>
    <property type="match status" value="1"/>
</dbReference>
<reference evidence="5 6" key="1">
    <citation type="submission" date="2024-04" db="EMBL/GenBank/DDBJ databases">
        <authorList>
            <consortium name="Genoscope - CEA"/>
            <person name="William W."/>
        </authorList>
    </citation>
    <scope>NUCLEOTIDE SEQUENCE [LARGE SCALE GENOMIC DNA]</scope>
</reference>
<dbReference type="PROSITE" id="PS50174">
    <property type="entry name" value="G_PATCH"/>
    <property type="match status" value="1"/>
</dbReference>
<dbReference type="GO" id="GO:0016556">
    <property type="term" value="P:mRNA modification"/>
    <property type="evidence" value="ECO:0007669"/>
    <property type="project" value="UniProtKB-UniRule"/>
</dbReference>
<dbReference type="GO" id="GO:0006370">
    <property type="term" value="P:7-methylguanosine mRNA capping"/>
    <property type="evidence" value="ECO:0007669"/>
    <property type="project" value="UniProtKB-UniRule"/>
</dbReference>
<dbReference type="SMART" id="SM00443">
    <property type="entry name" value="G_patch"/>
    <property type="match status" value="1"/>
</dbReference>
<dbReference type="GO" id="GO:0005634">
    <property type="term" value="C:nucleus"/>
    <property type="evidence" value="ECO:0007669"/>
    <property type="project" value="UniProtKB-SubCell"/>
</dbReference>
<gene>
    <name evidence="5" type="ORF">GSLYS_00008540001</name>
</gene>
<keyword evidence="6" id="KW-1185">Reference proteome</keyword>
<dbReference type="EC" id="2.1.1.57" evidence="1"/>
<evidence type="ECO:0000259" key="4">
    <source>
        <dbReference type="PROSITE" id="PS51613"/>
    </source>
</evidence>
<feature type="compositionally biased region" description="Acidic residues" evidence="2">
    <location>
        <begin position="1"/>
        <end position="11"/>
    </location>
</feature>
<dbReference type="GO" id="GO:0004483">
    <property type="term" value="F:methyltransferase cap1 activity"/>
    <property type="evidence" value="ECO:0007669"/>
    <property type="project" value="UniProtKB-UniRule"/>
</dbReference>
<organism evidence="5 6">
    <name type="scientific">Lymnaea stagnalis</name>
    <name type="common">Great pond snail</name>
    <name type="synonym">Helix stagnalis</name>
    <dbReference type="NCBI Taxonomy" id="6523"/>
    <lineage>
        <taxon>Eukaryota</taxon>
        <taxon>Metazoa</taxon>
        <taxon>Spiralia</taxon>
        <taxon>Lophotrochozoa</taxon>
        <taxon>Mollusca</taxon>
        <taxon>Gastropoda</taxon>
        <taxon>Heterobranchia</taxon>
        <taxon>Euthyneura</taxon>
        <taxon>Panpulmonata</taxon>
        <taxon>Hygrophila</taxon>
        <taxon>Lymnaeoidea</taxon>
        <taxon>Lymnaeidae</taxon>
        <taxon>Lymnaea</taxon>
    </lineage>
</organism>
<evidence type="ECO:0000256" key="1">
    <source>
        <dbReference type="RuleBase" id="RU368012"/>
    </source>
</evidence>
<comment type="function">
    <text evidence="1">S-adenosyl-L-methionine-dependent methyltransferase that mediates RNA cap1 2'-O-ribose methylation to the 5'-cap structure of RNAs. Methylates the ribose of the first nucleotide of a m(7)GpppG-capped mRNA to produce m(7)GpppNmp (cap1).</text>
</comment>
<dbReference type="InterPro" id="IPR025816">
    <property type="entry name" value="RrmJ-type_MeTrfase"/>
</dbReference>
<accession>A0AAV2HMA0</accession>
<keyword evidence="1" id="KW-0506">mRNA capping</keyword>
<evidence type="ECO:0000256" key="2">
    <source>
        <dbReference type="SAM" id="MobiDB-lite"/>
    </source>
</evidence>
<evidence type="ECO:0000259" key="3">
    <source>
        <dbReference type="PROSITE" id="PS50174"/>
    </source>
</evidence>
<dbReference type="Pfam" id="PF01585">
    <property type="entry name" value="G-patch"/>
    <property type="match status" value="1"/>
</dbReference>
<dbReference type="AlphaFoldDB" id="A0AAV2HMA0"/>
<dbReference type="Gene3D" id="3.40.50.12760">
    <property type="match status" value="1"/>
</dbReference>
<comment type="subcellular location">
    <subcellularLocation>
        <location evidence="1">Nucleus</location>
    </subcellularLocation>
</comment>
<feature type="domain" description="G-patch" evidence="3">
    <location>
        <begin position="73"/>
        <end position="119"/>
    </location>
</feature>
<dbReference type="GO" id="GO:0005737">
    <property type="term" value="C:cytoplasm"/>
    <property type="evidence" value="ECO:0007669"/>
    <property type="project" value="TreeGrafter"/>
</dbReference>
<dbReference type="InterPro" id="IPR029063">
    <property type="entry name" value="SAM-dependent_MTases_sf"/>
</dbReference>
<name>A0AAV2HMA0_LYMST</name>
<keyword evidence="1" id="KW-0507">mRNA processing</keyword>
<dbReference type="SUPFAM" id="SSF53335">
    <property type="entry name" value="S-adenosyl-L-methionine-dependent methyltransferases"/>
    <property type="match status" value="1"/>
</dbReference>
<dbReference type="GO" id="GO:0032259">
    <property type="term" value="P:methylation"/>
    <property type="evidence" value="ECO:0007669"/>
    <property type="project" value="UniProtKB-KW"/>
</dbReference>
<keyword evidence="1" id="KW-0949">S-adenosyl-L-methionine</keyword>
<feature type="domain" description="RrmJ-type SAM-dependent 2'-O-MTase" evidence="4">
    <location>
        <begin position="217"/>
        <end position="453"/>
    </location>
</feature>
<protein>
    <recommendedName>
        <fullName evidence="1">Cap-specific mRNA (nucleoside-2'-O-)-methyltransferase 1</fullName>
        <ecNumber evidence="1">2.1.1.57</ecNumber>
    </recommendedName>
    <alternativeName>
        <fullName evidence="1">Cap1 2'O-ribose methyltransferase 1</fullName>
    </alternativeName>
</protein>
<dbReference type="GO" id="GO:0003676">
    <property type="term" value="F:nucleic acid binding"/>
    <property type="evidence" value="ECO:0007669"/>
    <property type="project" value="UniProtKB-UniRule"/>
</dbReference>
<feature type="compositionally biased region" description="Basic residues" evidence="2">
    <location>
        <begin position="27"/>
        <end position="38"/>
    </location>
</feature>
<sequence length="841" mass="95493">MSSLTDSEDEADQRPSFGKSSSISKRQGSKKSPFKRTFAKVTAGGDAGKNGSNESDPIPAKFVKKKDPSQMEMSEAARKMMAKMGHKEGEGLGKHGQGRTQIVEASNQRGRRGLGMVVPGLEPADVDWDFNKEEIIIDEVVEWLPPYTGKIPFLDEMKTWMVVGPKKREIDDETQFCSEESLKLVLNGKSVFDVLEPEEMRRARTKSNPYETIRGAFFLNRAAMKMANMDAVLDFMFTNPKNAKGEPLVEPNELLYFADVCAGPGGFSEYILWRRKGESKGFGLTLKGSNDFKLEDFFAGPPEMFEPHYGVGGLQGDGDIFRADNQAEFDKFVHANTDGKGVHFVMADGGFSVEGQENIQEILSKQLYLCQFLVAIMILRTGNLSAFLNILPLHLKSSSPGGHFVCKLFDLFTPFSVGLVYLMNMIFEQVAIFKPVTSRPANSERYIVCKNLKADKDSVQQYFHTINLGLCQYMSAVSSQDILHIVPLDTLTNDEPFFTYIVNSNEQLARLQAINLKKIEVFTKNSQLYETRQSDVRKKCLEKWKIPDEIRAPPGRPDPMATFRALMKDSSKEIFEETGQELTHSRLHTIKSLYSYSCLVRGEGASFYLLGCGRANSYKWDGKSKIWWTKLESRVELPNKTLLEVQSVTEMKGEGKGQRRLTTIHVLDAFFLCGEDVRGMSFEKRQEKLQKFIKALWKPTRSDLTQIYKLDIFPLHKAHEIFERLAMRLVKGSNKPRLCYSTHSGSFFTPSGLSIIRTVKEPWSRCRSKSTGHLYWYNINTNKSVYECPPESKATVRDCKATMLQWHWDEGVKVHADQEKEDPELVSKSHFMEHLDKIRQL</sequence>
<proteinExistence type="predicted"/>
<dbReference type="InterPro" id="IPR002877">
    <property type="entry name" value="RNA_MeTrfase_FtsJ_dom"/>
</dbReference>
<dbReference type="EMBL" id="CAXITT010000176">
    <property type="protein sequence ID" value="CAL1534580.1"/>
    <property type="molecule type" value="Genomic_DNA"/>
</dbReference>
<dbReference type="PANTHER" id="PTHR16121">
    <property type="entry name" value="CAP-SPECIFIC MRNA (NUCLEOSIDE-2'-O-)-METHYLTRANSFERASE 1-RELATED"/>
    <property type="match status" value="1"/>
</dbReference>
<evidence type="ECO:0000313" key="6">
    <source>
        <dbReference type="Proteomes" id="UP001497497"/>
    </source>
</evidence>
<feature type="region of interest" description="Disordered" evidence="2">
    <location>
        <begin position="1"/>
        <end position="82"/>
    </location>
</feature>
<keyword evidence="1" id="KW-0808">Transferase</keyword>
<dbReference type="Proteomes" id="UP001497497">
    <property type="component" value="Unassembled WGS sequence"/>
</dbReference>
<dbReference type="InterPro" id="IPR000467">
    <property type="entry name" value="G_patch_dom"/>
</dbReference>
<dbReference type="PANTHER" id="PTHR16121:SF0">
    <property type="entry name" value="CAP-SPECIFIC MRNA (NUCLEOSIDE-2'-O-)-METHYLTRANSFERASE 1"/>
    <property type="match status" value="1"/>
</dbReference>
<comment type="catalytic activity">
    <reaction evidence="1">
        <text>a 5'-end (N(7)-methyl 5'-triphosphoguanosine)-ribonucleoside in mRNA + S-adenosyl-L-methionine = a 5'-end (N(7)-methyl 5'-triphosphoguanosine)-(2'-O-methyl-ribonucleoside) in mRNA + S-adenosyl-L-homocysteine + H(+)</text>
        <dbReference type="Rhea" id="RHEA:67020"/>
        <dbReference type="Rhea" id="RHEA-COMP:17167"/>
        <dbReference type="Rhea" id="RHEA-COMP:17168"/>
        <dbReference type="ChEBI" id="CHEBI:15378"/>
        <dbReference type="ChEBI" id="CHEBI:57856"/>
        <dbReference type="ChEBI" id="CHEBI:59789"/>
        <dbReference type="ChEBI" id="CHEBI:156461"/>
        <dbReference type="ChEBI" id="CHEBI:167609"/>
        <dbReference type="EC" id="2.1.1.57"/>
    </reaction>
</comment>
<evidence type="ECO:0000313" key="5">
    <source>
        <dbReference type="EMBL" id="CAL1534580.1"/>
    </source>
</evidence>
<comment type="caution">
    <text evidence="5">The sequence shown here is derived from an EMBL/GenBank/DDBJ whole genome shotgun (WGS) entry which is preliminary data.</text>
</comment>
<dbReference type="PROSITE" id="PS51613">
    <property type="entry name" value="SAM_MT_RRMJ"/>
    <property type="match status" value="1"/>
</dbReference>
<keyword evidence="1" id="KW-0489">Methyltransferase</keyword>